<reference evidence="1 2" key="1">
    <citation type="journal article" date="2021" name="Nat. Plants">
        <title>The Taxus genome provides insights into paclitaxel biosynthesis.</title>
        <authorList>
            <person name="Xiong X."/>
            <person name="Gou J."/>
            <person name="Liao Q."/>
            <person name="Li Y."/>
            <person name="Zhou Q."/>
            <person name="Bi G."/>
            <person name="Li C."/>
            <person name="Du R."/>
            <person name="Wang X."/>
            <person name="Sun T."/>
            <person name="Guo L."/>
            <person name="Liang H."/>
            <person name="Lu P."/>
            <person name="Wu Y."/>
            <person name="Zhang Z."/>
            <person name="Ro D.K."/>
            <person name="Shang Y."/>
            <person name="Huang S."/>
            <person name="Yan J."/>
        </authorList>
    </citation>
    <scope>NUCLEOTIDE SEQUENCE [LARGE SCALE GENOMIC DNA]</scope>
    <source>
        <strain evidence="1">Ta-2019</strain>
    </source>
</reference>
<proteinExistence type="predicted"/>
<comment type="caution">
    <text evidence="1">The sequence shown here is derived from an EMBL/GenBank/DDBJ whole genome shotgun (WGS) entry which is preliminary data.</text>
</comment>
<dbReference type="AlphaFoldDB" id="A0AA38L9D8"/>
<sequence>MKDMRTTVRNRYPKKPFKFCVYRSVIKRVIFKRRRERNLNFLYASLRALLPTKSSYKLMQRTEHVSNCNDTDNESCSSSLMGDTISLQKKNSA</sequence>
<keyword evidence="2" id="KW-1185">Reference proteome</keyword>
<dbReference type="Proteomes" id="UP000824469">
    <property type="component" value="Unassembled WGS sequence"/>
</dbReference>
<protein>
    <submittedName>
        <fullName evidence="1">Uncharacterized protein</fullName>
    </submittedName>
</protein>
<evidence type="ECO:0000313" key="1">
    <source>
        <dbReference type="EMBL" id="KAH9316608.1"/>
    </source>
</evidence>
<dbReference type="EMBL" id="JAHRHJ020000005">
    <property type="protein sequence ID" value="KAH9316608.1"/>
    <property type="molecule type" value="Genomic_DNA"/>
</dbReference>
<organism evidence="1 2">
    <name type="scientific">Taxus chinensis</name>
    <name type="common">Chinese yew</name>
    <name type="synonym">Taxus wallichiana var. chinensis</name>
    <dbReference type="NCBI Taxonomy" id="29808"/>
    <lineage>
        <taxon>Eukaryota</taxon>
        <taxon>Viridiplantae</taxon>
        <taxon>Streptophyta</taxon>
        <taxon>Embryophyta</taxon>
        <taxon>Tracheophyta</taxon>
        <taxon>Spermatophyta</taxon>
        <taxon>Pinopsida</taxon>
        <taxon>Pinidae</taxon>
        <taxon>Conifers II</taxon>
        <taxon>Cupressales</taxon>
        <taxon>Taxaceae</taxon>
        <taxon>Taxus</taxon>
    </lineage>
</organism>
<accession>A0AA38L9D8</accession>
<gene>
    <name evidence="1" type="ORF">KI387_025235</name>
</gene>
<evidence type="ECO:0000313" key="2">
    <source>
        <dbReference type="Proteomes" id="UP000824469"/>
    </source>
</evidence>
<name>A0AA38L9D8_TAXCH</name>
<feature type="non-terminal residue" evidence="1">
    <location>
        <position position="93"/>
    </location>
</feature>